<evidence type="ECO:0000256" key="3">
    <source>
        <dbReference type="ARBA" id="ARBA00022452"/>
    </source>
</evidence>
<evidence type="ECO:0000256" key="2">
    <source>
        <dbReference type="ARBA" id="ARBA00022448"/>
    </source>
</evidence>
<keyword evidence="9 11" id="KW-0472">Membrane</keyword>
<dbReference type="GO" id="GO:0006826">
    <property type="term" value="P:iron ion transport"/>
    <property type="evidence" value="ECO:0007669"/>
    <property type="project" value="UniProtKB-KW"/>
</dbReference>
<dbReference type="InterPro" id="IPR039426">
    <property type="entry name" value="TonB-dep_rcpt-like"/>
</dbReference>
<protein>
    <recommendedName>
        <fullName evidence="17">TonB-dependent receptor</fullName>
    </recommendedName>
</protein>
<dbReference type="PANTHER" id="PTHR32552">
    <property type="entry name" value="FERRICHROME IRON RECEPTOR-RELATED"/>
    <property type="match status" value="1"/>
</dbReference>
<dbReference type="Gene3D" id="2.40.170.20">
    <property type="entry name" value="TonB-dependent receptor, beta-barrel domain"/>
    <property type="match status" value="3"/>
</dbReference>
<evidence type="ECO:0000256" key="7">
    <source>
        <dbReference type="ARBA" id="ARBA00023065"/>
    </source>
</evidence>
<keyword evidence="5 11" id="KW-0812">Transmembrane</keyword>
<keyword evidence="2 11" id="KW-0813">Transport</keyword>
<keyword evidence="8 12" id="KW-0798">TonB box</keyword>
<evidence type="ECO:0000256" key="5">
    <source>
        <dbReference type="ARBA" id="ARBA00022692"/>
    </source>
</evidence>
<dbReference type="PANTHER" id="PTHR32552:SF81">
    <property type="entry name" value="TONB-DEPENDENT OUTER MEMBRANE RECEPTOR"/>
    <property type="match status" value="1"/>
</dbReference>
<evidence type="ECO:0000259" key="14">
    <source>
        <dbReference type="Pfam" id="PF07715"/>
    </source>
</evidence>
<dbReference type="GO" id="GO:0009279">
    <property type="term" value="C:cell outer membrane"/>
    <property type="evidence" value="ECO:0007669"/>
    <property type="project" value="UniProtKB-SubCell"/>
</dbReference>
<dbReference type="SUPFAM" id="SSF56935">
    <property type="entry name" value="Porins"/>
    <property type="match status" value="1"/>
</dbReference>
<dbReference type="AlphaFoldDB" id="A0A219B5V1"/>
<feature type="domain" description="TonB-dependent receptor plug" evidence="14">
    <location>
        <begin position="80"/>
        <end position="187"/>
    </location>
</feature>
<dbReference type="Pfam" id="PF07715">
    <property type="entry name" value="Plug"/>
    <property type="match status" value="1"/>
</dbReference>
<accession>A0A219B5V1</accession>
<keyword evidence="6" id="KW-0408">Iron</keyword>
<name>A0A219B5V1_9SPHN</name>
<evidence type="ECO:0000313" key="15">
    <source>
        <dbReference type="EMBL" id="OWV33158.1"/>
    </source>
</evidence>
<evidence type="ECO:0000256" key="4">
    <source>
        <dbReference type="ARBA" id="ARBA00022496"/>
    </source>
</evidence>
<keyword evidence="3 11" id="KW-1134">Transmembrane beta strand</keyword>
<dbReference type="InterPro" id="IPR036942">
    <property type="entry name" value="Beta-barrel_TonB_sf"/>
</dbReference>
<dbReference type="OrthoDB" id="9760333at2"/>
<comment type="similarity">
    <text evidence="11 12">Belongs to the TonB-dependent receptor family.</text>
</comment>
<dbReference type="RefSeq" id="WP_088711945.1">
    <property type="nucleotide sequence ID" value="NZ_NFZT01000001.1"/>
</dbReference>
<feature type="domain" description="TonB-dependent receptor-like beta-barrel" evidence="13">
    <location>
        <begin position="346"/>
        <end position="987"/>
    </location>
</feature>
<keyword evidence="7" id="KW-0406">Ion transport</keyword>
<evidence type="ECO:0000256" key="9">
    <source>
        <dbReference type="ARBA" id="ARBA00023136"/>
    </source>
</evidence>
<keyword evidence="16" id="KW-1185">Reference proteome</keyword>
<keyword evidence="4" id="KW-0410">Iron transport</keyword>
<evidence type="ECO:0008006" key="17">
    <source>
        <dbReference type="Google" id="ProtNLM"/>
    </source>
</evidence>
<evidence type="ECO:0000256" key="8">
    <source>
        <dbReference type="ARBA" id="ARBA00023077"/>
    </source>
</evidence>
<dbReference type="InterPro" id="IPR000531">
    <property type="entry name" value="Beta-barrel_TonB"/>
</dbReference>
<evidence type="ECO:0000313" key="16">
    <source>
        <dbReference type="Proteomes" id="UP000198462"/>
    </source>
</evidence>
<dbReference type="EMBL" id="NFZT01000001">
    <property type="protein sequence ID" value="OWV33158.1"/>
    <property type="molecule type" value="Genomic_DNA"/>
</dbReference>
<dbReference type="InterPro" id="IPR012910">
    <property type="entry name" value="Plug_dom"/>
</dbReference>
<gene>
    <name evidence="15" type="ORF">B5C34_06560</name>
</gene>
<comment type="subcellular location">
    <subcellularLocation>
        <location evidence="1 11">Cell outer membrane</location>
        <topology evidence="1 11">Multi-pass membrane protein</topology>
    </subcellularLocation>
</comment>
<organism evidence="15 16">
    <name type="scientific">Pacificimonas flava</name>
    <dbReference type="NCBI Taxonomy" id="1234595"/>
    <lineage>
        <taxon>Bacteria</taxon>
        <taxon>Pseudomonadati</taxon>
        <taxon>Pseudomonadota</taxon>
        <taxon>Alphaproteobacteria</taxon>
        <taxon>Sphingomonadales</taxon>
        <taxon>Sphingosinicellaceae</taxon>
        <taxon>Pacificimonas</taxon>
    </lineage>
</organism>
<dbReference type="Pfam" id="PF00593">
    <property type="entry name" value="TonB_dep_Rec_b-barrel"/>
    <property type="match status" value="1"/>
</dbReference>
<evidence type="ECO:0000256" key="12">
    <source>
        <dbReference type="RuleBase" id="RU003357"/>
    </source>
</evidence>
<evidence type="ECO:0000256" key="11">
    <source>
        <dbReference type="PROSITE-ProRule" id="PRU01360"/>
    </source>
</evidence>
<evidence type="ECO:0000256" key="10">
    <source>
        <dbReference type="ARBA" id="ARBA00023237"/>
    </source>
</evidence>
<evidence type="ECO:0000259" key="13">
    <source>
        <dbReference type="Pfam" id="PF00593"/>
    </source>
</evidence>
<evidence type="ECO:0000256" key="1">
    <source>
        <dbReference type="ARBA" id="ARBA00004571"/>
    </source>
</evidence>
<reference evidence="16" key="1">
    <citation type="submission" date="2017-05" db="EMBL/GenBank/DDBJ databases">
        <authorList>
            <person name="Lin X."/>
        </authorList>
    </citation>
    <scope>NUCLEOTIDE SEQUENCE [LARGE SCALE GENOMIC DNA]</scope>
    <source>
        <strain evidence="16">JLT2012</strain>
    </source>
</reference>
<sequence length="1026" mass="109237">MRHVSKGAAHVAASGFRFCLKGTTALTVLATGTALYAQEVAVTPEEADSSQPELTGSAAVESQSGIPTIVVTAQRRAESLQDVPVAVSAFSDESLADQQLDNALDLQQALPSTTFTKGNFTGANITIRGIGSPVVSTSSDPGVAVHFNDMPIVAPRLFETEFYDLERLEVLRGPQGTLFGRNATGGVINLITAKPSFDFEAAGEFEYGNFDSVQAKGMVNVPLGDIAAVRLAGLYLNRDGFTENLFTGNDIDGRDNYSVRGSFLVEPSDRARLFLTAQYYEEDSNRSRIQKQLCASDPTGILGCRPDRLGFDSINGDSTLATILTSPELLRVLGADALAPFALGSVYGDDGQAFSNSVNPRDLREVKVDFEPTYDSDELIIQGEFSYEFDRAVFTLNGGYVDNQVVSRTDYNLSVTDDVVGSSAGLLTLQGAAAAGSPLAQGFLATPLFQDGLICVSDPGPANVGFIGGDVERCAANTTEYDESRASNEQWVIEGRIATDFDGPFNFLLGGIYLEQESNNGNYYVVATGLDYGSLLLGTAQNLAAGDPLGTGGVAALATPFFNNETNFYKLESYGIFGEVYVDVSDDLSLTGGLRYSNDKKFQRGRSPLATALVPIGIQDANDALLTVDNDPGAAGVQPFAELGETFDAFTGRVVVDWNPFTTFSDDTLVYASYSRGYKAGGINPPFNPETFPEANATFDSEQINAFEIGTKNVFGGGRFVLNLTGFYYDYSDLQISRIIARTSFNDNADASVYGIELESIINPVDALTINLTGSWLKTEIKDLLLPDPRDPSGGRDDVTIIKDITNASNCAVIPTEGGGASAADFVGLVNAAVFGGAELRAPVPVPGTQATGAFSVCETLGAIAASPGAFGAPLEALLRGSLGVASGPLPFLTTPSGLPAGVEQNLDGNELLNSPEWKFSIGAQYEIEMANGWRLTPRADLNFTGEQFGRIFNANADRIQSYEIVNAQLTLASPDERFYLRGFVQNAFDSGAITGIYFTDASSGNFTNIFSVEPRRYGAAMGLRF</sequence>
<comment type="caution">
    <text evidence="15">The sequence shown here is derived from an EMBL/GenBank/DDBJ whole genome shotgun (WGS) entry which is preliminary data.</text>
</comment>
<dbReference type="Proteomes" id="UP000198462">
    <property type="component" value="Unassembled WGS sequence"/>
</dbReference>
<evidence type="ECO:0000256" key="6">
    <source>
        <dbReference type="ARBA" id="ARBA00023004"/>
    </source>
</evidence>
<keyword evidence="10 11" id="KW-0998">Cell outer membrane</keyword>
<dbReference type="PROSITE" id="PS52016">
    <property type="entry name" value="TONB_DEPENDENT_REC_3"/>
    <property type="match status" value="1"/>
</dbReference>
<proteinExistence type="inferred from homology"/>